<dbReference type="eggNOG" id="COG2771">
    <property type="taxonomic scope" value="Bacteria"/>
</dbReference>
<organism evidence="1 2">
    <name type="scientific">Mesorhizobium metallidurans STM 2683</name>
    <dbReference type="NCBI Taxonomy" id="1297569"/>
    <lineage>
        <taxon>Bacteria</taxon>
        <taxon>Pseudomonadati</taxon>
        <taxon>Pseudomonadota</taxon>
        <taxon>Alphaproteobacteria</taxon>
        <taxon>Hyphomicrobiales</taxon>
        <taxon>Phyllobacteriaceae</taxon>
        <taxon>Mesorhizobium</taxon>
    </lineage>
</organism>
<evidence type="ECO:0000313" key="1">
    <source>
        <dbReference type="EMBL" id="CCV03084.1"/>
    </source>
</evidence>
<evidence type="ECO:0008006" key="3">
    <source>
        <dbReference type="Google" id="ProtNLM"/>
    </source>
</evidence>
<sequence>MLNAWFQKLSDISWLARTEAMLKDGLADAGHELGFDCYAYLHFQPVRTYAVSNYPPERQDRYLVRCIQVWRRSSDAIEDFDDDHLALDDRPRASSYHSSCDRSSSQQRACARDAKGDLCA</sequence>
<proteinExistence type="predicted"/>
<name>M5EEJ9_9HYPH</name>
<accession>M5EEJ9</accession>
<protein>
    <recommendedName>
        <fullName evidence="3">Transcription factor LuxR-like autoinducer-binding domain-containing protein</fullName>
    </recommendedName>
</protein>
<dbReference type="RefSeq" id="WP_008872080.1">
    <property type="nucleotide sequence ID" value="NZ_CAUM01000004.1"/>
</dbReference>
<gene>
    <name evidence="1" type="ORF">MESS2_1010015</name>
</gene>
<keyword evidence="2" id="KW-1185">Reference proteome</keyword>
<dbReference type="EMBL" id="CAUM01000004">
    <property type="protein sequence ID" value="CCV03084.1"/>
    <property type="molecule type" value="Genomic_DNA"/>
</dbReference>
<comment type="caution">
    <text evidence="1">The sequence shown here is derived from an EMBL/GenBank/DDBJ whole genome shotgun (WGS) entry which is preliminary data.</text>
</comment>
<evidence type="ECO:0000313" key="2">
    <source>
        <dbReference type="Proteomes" id="UP000012062"/>
    </source>
</evidence>
<dbReference type="Proteomes" id="UP000012062">
    <property type="component" value="Unassembled WGS sequence"/>
</dbReference>
<dbReference type="Gene3D" id="3.30.450.80">
    <property type="entry name" value="Transcription factor LuxR-like, autoinducer-binding domain"/>
    <property type="match status" value="1"/>
</dbReference>
<dbReference type="InterPro" id="IPR036693">
    <property type="entry name" value="TF_LuxR_autoind-bd_dom_sf"/>
</dbReference>
<reference evidence="1 2" key="1">
    <citation type="submission" date="2013-02" db="EMBL/GenBank/DDBJ databases">
        <authorList>
            <person name="Genoscope - CEA"/>
        </authorList>
    </citation>
    <scope>NUCLEOTIDE SEQUENCE [LARGE SCALE GENOMIC DNA]</scope>
    <source>
        <strain evidence="1 2">STM 2683</strain>
    </source>
</reference>
<dbReference type="SUPFAM" id="SSF75516">
    <property type="entry name" value="Pheromone-binding domain of LuxR-like quorum-sensing transcription factors"/>
    <property type="match status" value="1"/>
</dbReference>
<dbReference type="AlphaFoldDB" id="M5EEJ9"/>